<dbReference type="SUPFAM" id="SSF53448">
    <property type="entry name" value="Nucleotide-diphospho-sugar transferases"/>
    <property type="match status" value="1"/>
</dbReference>
<comment type="caution">
    <text evidence="2">The sequence shown here is derived from an EMBL/GenBank/DDBJ whole genome shotgun (WGS) entry which is preliminary data.</text>
</comment>
<dbReference type="Pfam" id="PF12804">
    <property type="entry name" value="NTP_transf_3"/>
    <property type="match status" value="1"/>
</dbReference>
<evidence type="ECO:0000259" key="1">
    <source>
        <dbReference type="Pfam" id="PF12804"/>
    </source>
</evidence>
<evidence type="ECO:0000313" key="2">
    <source>
        <dbReference type="EMBL" id="RFA08679.1"/>
    </source>
</evidence>
<feature type="domain" description="MobA-like NTP transferase" evidence="1">
    <location>
        <begin position="3"/>
        <end position="172"/>
    </location>
</feature>
<dbReference type="CDD" id="cd04182">
    <property type="entry name" value="GT_2_like_f"/>
    <property type="match status" value="1"/>
</dbReference>
<evidence type="ECO:0000313" key="3">
    <source>
        <dbReference type="Proteomes" id="UP000256486"/>
    </source>
</evidence>
<dbReference type="InterPro" id="IPR025877">
    <property type="entry name" value="MobA-like_NTP_Trfase"/>
</dbReference>
<reference evidence="2 3" key="1">
    <citation type="submission" date="2017-04" db="EMBL/GenBank/DDBJ databases">
        <title>Comparative genome analysis of Subtercola boreus.</title>
        <authorList>
            <person name="Cho Y.-J."/>
            <person name="Cho A."/>
            <person name="Kim O.-S."/>
            <person name="Lee J.-I."/>
        </authorList>
    </citation>
    <scope>NUCLEOTIDE SEQUENCE [LARGE SCALE GENOMIC DNA]</scope>
    <source>
        <strain evidence="2 3">K300</strain>
    </source>
</reference>
<dbReference type="GO" id="GO:0016779">
    <property type="term" value="F:nucleotidyltransferase activity"/>
    <property type="evidence" value="ECO:0007669"/>
    <property type="project" value="UniProtKB-ARBA"/>
</dbReference>
<keyword evidence="3" id="KW-1185">Reference proteome</keyword>
<proteinExistence type="predicted"/>
<name>A0A3E0VG90_9MICO</name>
<dbReference type="OrthoDB" id="4427994at2"/>
<dbReference type="InterPro" id="IPR029044">
    <property type="entry name" value="Nucleotide-diphossugar_trans"/>
</dbReference>
<accession>A0A3E0VG90</accession>
<dbReference type="PANTHER" id="PTHR43777">
    <property type="entry name" value="MOLYBDENUM COFACTOR CYTIDYLYLTRANSFERASE"/>
    <property type="match status" value="1"/>
</dbReference>
<organism evidence="2 3">
    <name type="scientific">Subtercola boreus</name>
    <dbReference type="NCBI Taxonomy" id="120213"/>
    <lineage>
        <taxon>Bacteria</taxon>
        <taxon>Bacillati</taxon>
        <taxon>Actinomycetota</taxon>
        <taxon>Actinomycetes</taxon>
        <taxon>Micrococcales</taxon>
        <taxon>Microbacteriaceae</taxon>
        <taxon>Subtercola</taxon>
    </lineage>
</organism>
<sequence>MAGLLLAAGAGSRMGGPKALVRAASGEPWVVRGARVLLDSGCSPVVVVVGAGADEVAPLLDRAFSGEPRLIVRRAERWDEGMSASLRAGLAALSPEQLDAVIVTLVDTPSLRAETVGRIRAAGTVDAPEDALVQATFGGRPGHPVLLGRSHWTALAEVLRGDSGAKDYLRSHGACRVECGDLESGEDVDTVHDLSIARE</sequence>
<protein>
    <recommendedName>
        <fullName evidence="1">MobA-like NTP transferase domain-containing protein</fullName>
    </recommendedName>
</protein>
<dbReference type="Proteomes" id="UP000256486">
    <property type="component" value="Unassembled WGS sequence"/>
</dbReference>
<dbReference type="EMBL" id="NBWZ01000001">
    <property type="protein sequence ID" value="RFA08679.1"/>
    <property type="molecule type" value="Genomic_DNA"/>
</dbReference>
<dbReference type="PANTHER" id="PTHR43777:SF1">
    <property type="entry name" value="MOLYBDENUM COFACTOR CYTIDYLYLTRANSFERASE"/>
    <property type="match status" value="1"/>
</dbReference>
<dbReference type="AlphaFoldDB" id="A0A3E0VG90"/>
<gene>
    <name evidence="2" type="ORF">B7R54_05120</name>
</gene>
<dbReference type="Gene3D" id="3.90.550.10">
    <property type="entry name" value="Spore Coat Polysaccharide Biosynthesis Protein SpsA, Chain A"/>
    <property type="match status" value="1"/>
</dbReference>